<dbReference type="InterPro" id="IPR001650">
    <property type="entry name" value="Helicase_C-like"/>
</dbReference>
<dbReference type="Gene3D" id="3.40.50.300">
    <property type="entry name" value="P-loop containing nucleotide triphosphate hydrolases"/>
    <property type="match status" value="1"/>
</dbReference>
<evidence type="ECO:0000256" key="4">
    <source>
        <dbReference type="ARBA" id="ARBA00022801"/>
    </source>
</evidence>
<dbReference type="Proteomes" id="UP000287166">
    <property type="component" value="Unassembled WGS sequence"/>
</dbReference>
<evidence type="ECO:0000256" key="3">
    <source>
        <dbReference type="ARBA" id="ARBA00022771"/>
    </source>
</evidence>
<dbReference type="InterPro" id="IPR000330">
    <property type="entry name" value="SNF2_N"/>
</dbReference>
<dbReference type="PROSITE" id="PS51194">
    <property type="entry name" value="HELICASE_CTER"/>
    <property type="match status" value="1"/>
</dbReference>
<dbReference type="GO" id="GO:0008270">
    <property type="term" value="F:zinc ion binding"/>
    <property type="evidence" value="ECO:0007669"/>
    <property type="project" value="UniProtKB-KW"/>
</dbReference>
<dbReference type="Pfam" id="PF00176">
    <property type="entry name" value="SNF2-rel_dom"/>
    <property type="match status" value="1"/>
</dbReference>
<reference evidence="12 13" key="1">
    <citation type="journal article" date="2018" name="Sci. Rep.">
        <title>Genome sequence of the cauliflower mushroom Sparassis crispa (Hanabiratake) and its association with beneficial usage.</title>
        <authorList>
            <person name="Kiyama R."/>
            <person name="Furutani Y."/>
            <person name="Kawaguchi K."/>
            <person name="Nakanishi T."/>
        </authorList>
    </citation>
    <scope>NUCLEOTIDE SEQUENCE [LARGE SCALE GENOMIC DNA]</scope>
</reference>
<dbReference type="PROSITE" id="PS51192">
    <property type="entry name" value="HELICASE_ATP_BIND_1"/>
    <property type="match status" value="1"/>
</dbReference>
<proteinExistence type="predicted"/>
<dbReference type="STRING" id="139825.A0A401GYP8"/>
<dbReference type="InterPro" id="IPR027417">
    <property type="entry name" value="P-loop_NTPase"/>
</dbReference>
<feature type="domain" description="Helicase ATP-binding" evidence="10">
    <location>
        <begin position="175"/>
        <end position="342"/>
    </location>
</feature>
<evidence type="ECO:0000259" key="11">
    <source>
        <dbReference type="PROSITE" id="PS51194"/>
    </source>
</evidence>
<feature type="region of interest" description="Disordered" evidence="8">
    <location>
        <begin position="45"/>
        <end position="71"/>
    </location>
</feature>
<dbReference type="EMBL" id="BFAD01000010">
    <property type="protein sequence ID" value="GBE87288.1"/>
    <property type="molecule type" value="Genomic_DNA"/>
</dbReference>
<evidence type="ECO:0000256" key="1">
    <source>
        <dbReference type="ARBA" id="ARBA00022723"/>
    </source>
</evidence>
<dbReference type="GeneID" id="38784205"/>
<dbReference type="InterPro" id="IPR013083">
    <property type="entry name" value="Znf_RING/FYVE/PHD"/>
</dbReference>
<keyword evidence="4" id="KW-0378">Hydrolase</keyword>
<evidence type="ECO:0000259" key="9">
    <source>
        <dbReference type="PROSITE" id="PS50016"/>
    </source>
</evidence>
<dbReference type="OrthoDB" id="448448at2759"/>
<evidence type="ECO:0000256" key="5">
    <source>
        <dbReference type="ARBA" id="ARBA00022833"/>
    </source>
</evidence>
<sequence>MADFVDLTVIDDDELDLLTPTSATLNSSVASATFYSDSSSSENRALRPRVVSTPSTLKPEKQKRKRTWSVSGLENENVNAKGKRSKLEDRKVLTITVNAAKVSAETARRRWLHRYRDLFIPLLPKSTFFDNLRKEVEASRDKTGHVPLHEITEQPKLVKGGQMKDYQLHGLSFLAWMFENGMNCILGDEMGLGKTLQTLSLFAYIKENARGTMDPHLVVCPLSVLPSWLAEAARWVPSLRALRFHGQQSERSRLKEGVRAGNIKFDICVTTYESYVAEDSWFKSRRWTYCVLDEGHKIKNADTQVAGKLQRIGAIYRLILTGTPVQNNLVELWCILHWLYPTVFTDASERLFKDSFDLSRGLYSLPFLKAAEGLLTTVMLRRTKAAVELSVPPCDELTVFVPMTEAQRFWTYRLLTRMDSVELDSIFTTKLEDAKENEGRKEVQAHLAAQITHNKTGEQNQWKKLMNLLMQLRKVCDHPYLLPDAEPDPFVIGEHLVASSSKLTVIDKILADTLPKGERVLIFSQWTNMLDLLEDFMALRSIPYARLDGSTTRPRRALDIKLFQQEKSPYQVFLISTKAGGLGINLTKASTVIMVDCDWNPQNDLQAIARAHRIGQTKTVKVYRLICRGSVEDQMLDRIRRKLFLSLKVMAADGSSSDEQNSALKTSELLQILKKGSSALSQNNDAMDLPRFLEAPIQEILDASRERDDLRAAKVKKLEGETVDQKLVKDAEEEERRLLSGIAQVQSRLFEGKLVTQPRQNKDIAREWKELQKRSRSDRIVLVDGMEMIAAHMGPEVVSAIAKPVAKRQRKKFDSEDWCIYCRDGGELVLCNSCPRVFHASCHGLSKEALHRSMTIACSQHSCTQCGRSTADAGGMLFRCQTCPQAFCEDCLPDGEIDAVGATLPEFVLLGYGESTSAYYIRCHDCHKLFEEEPHVWAQWQLDMQDVQNKLDALPQS</sequence>
<keyword evidence="6" id="KW-0067">ATP-binding</keyword>
<dbReference type="CDD" id="cd17919">
    <property type="entry name" value="DEXHc_Snf"/>
    <property type="match status" value="1"/>
</dbReference>
<dbReference type="GO" id="GO:0005524">
    <property type="term" value="F:ATP binding"/>
    <property type="evidence" value="ECO:0007669"/>
    <property type="project" value="InterPro"/>
</dbReference>
<evidence type="ECO:0000256" key="7">
    <source>
        <dbReference type="PROSITE-ProRule" id="PRU00146"/>
    </source>
</evidence>
<dbReference type="SMART" id="SM00490">
    <property type="entry name" value="HELICc"/>
    <property type="match status" value="1"/>
</dbReference>
<evidence type="ECO:0000256" key="6">
    <source>
        <dbReference type="ARBA" id="ARBA00022840"/>
    </source>
</evidence>
<dbReference type="RefSeq" id="XP_027618201.1">
    <property type="nucleotide sequence ID" value="XM_027762400.1"/>
</dbReference>
<dbReference type="InterPro" id="IPR038718">
    <property type="entry name" value="SNF2-like_sf"/>
</dbReference>
<evidence type="ECO:0000256" key="2">
    <source>
        <dbReference type="ARBA" id="ARBA00022741"/>
    </source>
</evidence>
<feature type="domain" description="Helicase C-terminal" evidence="11">
    <location>
        <begin position="505"/>
        <end position="665"/>
    </location>
</feature>
<protein>
    <submittedName>
        <fullName evidence="12">ISWI chromatin-remodeling complex ATPase ISW2</fullName>
    </submittedName>
</protein>
<dbReference type="Pfam" id="PF00271">
    <property type="entry name" value="Helicase_C"/>
    <property type="match status" value="1"/>
</dbReference>
<evidence type="ECO:0000259" key="10">
    <source>
        <dbReference type="PROSITE" id="PS51192"/>
    </source>
</evidence>
<dbReference type="Gene3D" id="3.30.40.10">
    <property type="entry name" value="Zinc/RING finger domain, C3HC4 (zinc finger)"/>
    <property type="match status" value="1"/>
</dbReference>
<dbReference type="InterPro" id="IPR001965">
    <property type="entry name" value="Znf_PHD"/>
</dbReference>
<dbReference type="SUPFAM" id="SSF52540">
    <property type="entry name" value="P-loop containing nucleoside triphosphate hydrolases"/>
    <property type="match status" value="2"/>
</dbReference>
<keyword evidence="13" id="KW-1185">Reference proteome</keyword>
<gene>
    <name evidence="12" type="ORF">SCP_1005360</name>
</gene>
<dbReference type="SUPFAM" id="SSF57903">
    <property type="entry name" value="FYVE/PHD zinc finger"/>
    <property type="match status" value="1"/>
</dbReference>
<dbReference type="InterPro" id="IPR014001">
    <property type="entry name" value="Helicase_ATP-bd"/>
</dbReference>
<keyword evidence="1" id="KW-0479">Metal-binding</keyword>
<dbReference type="SMART" id="SM00487">
    <property type="entry name" value="DEXDc"/>
    <property type="match status" value="1"/>
</dbReference>
<dbReference type="InterPro" id="IPR019787">
    <property type="entry name" value="Znf_PHD-finger"/>
</dbReference>
<keyword evidence="2" id="KW-0547">Nucleotide-binding</keyword>
<evidence type="ECO:0000313" key="12">
    <source>
        <dbReference type="EMBL" id="GBE87288.1"/>
    </source>
</evidence>
<dbReference type="PROSITE" id="PS01359">
    <property type="entry name" value="ZF_PHD_1"/>
    <property type="match status" value="1"/>
</dbReference>
<feature type="domain" description="PHD-type" evidence="9">
    <location>
        <begin position="816"/>
        <end position="869"/>
    </location>
</feature>
<dbReference type="InterPro" id="IPR011011">
    <property type="entry name" value="Znf_FYVE_PHD"/>
</dbReference>
<organism evidence="12 13">
    <name type="scientific">Sparassis crispa</name>
    <dbReference type="NCBI Taxonomy" id="139825"/>
    <lineage>
        <taxon>Eukaryota</taxon>
        <taxon>Fungi</taxon>
        <taxon>Dikarya</taxon>
        <taxon>Basidiomycota</taxon>
        <taxon>Agaricomycotina</taxon>
        <taxon>Agaricomycetes</taxon>
        <taxon>Polyporales</taxon>
        <taxon>Sparassidaceae</taxon>
        <taxon>Sparassis</taxon>
    </lineage>
</organism>
<dbReference type="AlphaFoldDB" id="A0A401GYP8"/>
<keyword evidence="3 7" id="KW-0863">Zinc-finger</keyword>
<evidence type="ECO:0000313" key="13">
    <source>
        <dbReference type="Proteomes" id="UP000287166"/>
    </source>
</evidence>
<dbReference type="InterPro" id="IPR019786">
    <property type="entry name" value="Zinc_finger_PHD-type_CS"/>
</dbReference>
<dbReference type="PANTHER" id="PTHR10799">
    <property type="entry name" value="SNF2/RAD54 HELICASE FAMILY"/>
    <property type="match status" value="1"/>
</dbReference>
<dbReference type="SMART" id="SM00249">
    <property type="entry name" value="PHD"/>
    <property type="match status" value="1"/>
</dbReference>
<comment type="caution">
    <text evidence="12">The sequence shown here is derived from an EMBL/GenBank/DDBJ whole genome shotgun (WGS) entry which is preliminary data.</text>
</comment>
<dbReference type="InterPro" id="IPR049730">
    <property type="entry name" value="SNF2/RAD54-like_C"/>
</dbReference>
<evidence type="ECO:0000256" key="8">
    <source>
        <dbReference type="SAM" id="MobiDB-lite"/>
    </source>
</evidence>
<dbReference type="CDD" id="cd18793">
    <property type="entry name" value="SF2_C_SNF"/>
    <property type="match status" value="1"/>
</dbReference>
<dbReference type="GO" id="GO:0016787">
    <property type="term" value="F:hydrolase activity"/>
    <property type="evidence" value="ECO:0007669"/>
    <property type="project" value="UniProtKB-KW"/>
</dbReference>
<dbReference type="PROSITE" id="PS50016">
    <property type="entry name" value="ZF_PHD_2"/>
    <property type="match status" value="1"/>
</dbReference>
<name>A0A401GYP8_9APHY</name>
<keyword evidence="5" id="KW-0862">Zinc</keyword>
<dbReference type="Gene3D" id="3.40.50.10810">
    <property type="entry name" value="Tandem AAA-ATPase domain"/>
    <property type="match status" value="1"/>
</dbReference>
<accession>A0A401GYP8</accession>
<dbReference type="InParanoid" id="A0A401GYP8"/>